<reference evidence="1" key="1">
    <citation type="submission" date="2018-02" db="EMBL/GenBank/DDBJ databases">
        <title>Rhizophora mucronata_Transcriptome.</title>
        <authorList>
            <person name="Meera S.P."/>
            <person name="Sreeshan A."/>
            <person name="Augustine A."/>
        </authorList>
    </citation>
    <scope>NUCLEOTIDE SEQUENCE</scope>
    <source>
        <tissue evidence="1">Leaf</tissue>
    </source>
</reference>
<proteinExistence type="predicted"/>
<name>A0A2P2PWU4_RHIMU</name>
<dbReference type="EMBL" id="GGEC01078707">
    <property type="protein sequence ID" value="MBX59191.1"/>
    <property type="molecule type" value="Transcribed_RNA"/>
</dbReference>
<protein>
    <submittedName>
        <fullName evidence="1">Uncharacterized protein</fullName>
    </submittedName>
</protein>
<accession>A0A2P2PWU4</accession>
<dbReference type="AlphaFoldDB" id="A0A2P2PWU4"/>
<organism evidence="1">
    <name type="scientific">Rhizophora mucronata</name>
    <name type="common">Asiatic mangrove</name>
    <dbReference type="NCBI Taxonomy" id="61149"/>
    <lineage>
        <taxon>Eukaryota</taxon>
        <taxon>Viridiplantae</taxon>
        <taxon>Streptophyta</taxon>
        <taxon>Embryophyta</taxon>
        <taxon>Tracheophyta</taxon>
        <taxon>Spermatophyta</taxon>
        <taxon>Magnoliopsida</taxon>
        <taxon>eudicotyledons</taxon>
        <taxon>Gunneridae</taxon>
        <taxon>Pentapetalae</taxon>
        <taxon>rosids</taxon>
        <taxon>fabids</taxon>
        <taxon>Malpighiales</taxon>
        <taxon>Rhizophoraceae</taxon>
        <taxon>Rhizophora</taxon>
    </lineage>
</organism>
<sequence>MDNKFKKVKFEQCPCGTTFNVPKCLSLLVHQKSLQLLVINKVN</sequence>
<evidence type="ECO:0000313" key="1">
    <source>
        <dbReference type="EMBL" id="MBX59191.1"/>
    </source>
</evidence>